<keyword evidence="2" id="KW-0255">Endonuclease</keyword>
<evidence type="ECO:0000259" key="1">
    <source>
        <dbReference type="Pfam" id="PF05685"/>
    </source>
</evidence>
<dbReference type="Proteomes" id="UP001597417">
    <property type="component" value="Unassembled WGS sequence"/>
</dbReference>
<dbReference type="PANTHER" id="PTHR35400">
    <property type="entry name" value="SLR1083 PROTEIN"/>
    <property type="match status" value="1"/>
</dbReference>
<organism evidence="2 3">
    <name type="scientific">Amycolatopsis pigmentata</name>
    <dbReference type="NCBI Taxonomy" id="450801"/>
    <lineage>
        <taxon>Bacteria</taxon>
        <taxon>Bacillati</taxon>
        <taxon>Actinomycetota</taxon>
        <taxon>Actinomycetes</taxon>
        <taxon>Pseudonocardiales</taxon>
        <taxon>Pseudonocardiaceae</taxon>
        <taxon>Amycolatopsis</taxon>
    </lineage>
</organism>
<dbReference type="Pfam" id="PF05685">
    <property type="entry name" value="Uma2"/>
    <property type="match status" value="1"/>
</dbReference>
<dbReference type="SUPFAM" id="SSF52980">
    <property type="entry name" value="Restriction endonuclease-like"/>
    <property type="match status" value="1"/>
</dbReference>
<dbReference type="RefSeq" id="WP_378269760.1">
    <property type="nucleotide sequence ID" value="NZ_JBHUKR010000021.1"/>
</dbReference>
<dbReference type="Gene3D" id="3.90.1570.10">
    <property type="entry name" value="tt1808, chain A"/>
    <property type="match status" value="1"/>
</dbReference>
<dbReference type="PANTHER" id="PTHR35400:SF3">
    <property type="entry name" value="SLL1072 PROTEIN"/>
    <property type="match status" value="1"/>
</dbReference>
<dbReference type="CDD" id="cd06260">
    <property type="entry name" value="DUF820-like"/>
    <property type="match status" value="1"/>
</dbReference>
<comment type="caution">
    <text evidence="2">The sequence shown here is derived from an EMBL/GenBank/DDBJ whole genome shotgun (WGS) entry which is preliminary data.</text>
</comment>
<keyword evidence="2" id="KW-0540">Nuclease</keyword>
<keyword evidence="2" id="KW-0378">Hydrolase</keyword>
<keyword evidence="3" id="KW-1185">Reference proteome</keyword>
<dbReference type="GO" id="GO:0004519">
    <property type="term" value="F:endonuclease activity"/>
    <property type="evidence" value="ECO:0007669"/>
    <property type="project" value="UniProtKB-KW"/>
</dbReference>
<gene>
    <name evidence="2" type="ORF">ACFSXZ_33590</name>
</gene>
<dbReference type="InterPro" id="IPR008538">
    <property type="entry name" value="Uma2"/>
</dbReference>
<protein>
    <submittedName>
        <fullName evidence="2">Uma2 family endonuclease</fullName>
    </submittedName>
</protein>
<dbReference type="InterPro" id="IPR012296">
    <property type="entry name" value="Nuclease_put_TT1808"/>
</dbReference>
<dbReference type="InterPro" id="IPR011335">
    <property type="entry name" value="Restrct_endonuc-II-like"/>
</dbReference>
<reference evidence="3" key="1">
    <citation type="journal article" date="2019" name="Int. J. Syst. Evol. Microbiol.">
        <title>The Global Catalogue of Microorganisms (GCM) 10K type strain sequencing project: providing services to taxonomists for standard genome sequencing and annotation.</title>
        <authorList>
            <consortium name="The Broad Institute Genomics Platform"/>
            <consortium name="The Broad Institute Genome Sequencing Center for Infectious Disease"/>
            <person name="Wu L."/>
            <person name="Ma J."/>
        </authorList>
    </citation>
    <scope>NUCLEOTIDE SEQUENCE [LARGE SCALE GENOMIC DNA]</scope>
    <source>
        <strain evidence="3">CGMCC 4.7645</strain>
    </source>
</reference>
<dbReference type="EMBL" id="JBHUKR010000021">
    <property type="protein sequence ID" value="MFD2421274.1"/>
    <property type="molecule type" value="Genomic_DNA"/>
</dbReference>
<sequence>MNAATESSGEWTFLRRAWLELDLPNGWKAEVVAGTMAVSPPPGPRHDELVDAVTKALTGTLPAGWRIHQRFGLRIAGEERIYRPDVVVIPPGVPVECPKYVLSSHARLVAEITAQDNSIPERTAKPKAYARGEVPLYLLIDPWDEPGPRVTVFSEPARGTYHRSVTWAFGARIQLPPPIDRDLDSSLFDAEDSRTLEE</sequence>
<evidence type="ECO:0000313" key="2">
    <source>
        <dbReference type="EMBL" id="MFD2421274.1"/>
    </source>
</evidence>
<proteinExistence type="predicted"/>
<feature type="domain" description="Putative restriction endonuclease" evidence="1">
    <location>
        <begin position="21"/>
        <end position="180"/>
    </location>
</feature>
<evidence type="ECO:0000313" key="3">
    <source>
        <dbReference type="Proteomes" id="UP001597417"/>
    </source>
</evidence>
<name>A0ABW5G4J5_9PSEU</name>
<accession>A0ABW5G4J5</accession>